<proteinExistence type="predicted"/>
<evidence type="ECO:0000313" key="1">
    <source>
        <dbReference type="EMBL" id="MFD2892205.1"/>
    </source>
</evidence>
<dbReference type="InterPro" id="IPR036179">
    <property type="entry name" value="Ig-like_dom_sf"/>
</dbReference>
<gene>
    <name evidence="1" type="ORF">ACFS5J_09295</name>
</gene>
<dbReference type="EMBL" id="JBHUPC010000013">
    <property type="protein sequence ID" value="MFD2892205.1"/>
    <property type="molecule type" value="Genomic_DNA"/>
</dbReference>
<accession>A0ABW5YMF8</accession>
<dbReference type="InterPro" id="IPR013783">
    <property type="entry name" value="Ig-like_fold"/>
</dbReference>
<name>A0ABW5YMF8_9FLAO</name>
<organism evidence="1 2">
    <name type="scientific">Flavobacterium chuncheonense</name>
    <dbReference type="NCBI Taxonomy" id="2026653"/>
    <lineage>
        <taxon>Bacteria</taxon>
        <taxon>Pseudomonadati</taxon>
        <taxon>Bacteroidota</taxon>
        <taxon>Flavobacteriia</taxon>
        <taxon>Flavobacteriales</taxon>
        <taxon>Flavobacteriaceae</taxon>
        <taxon>Flavobacterium</taxon>
    </lineage>
</organism>
<reference evidence="2" key="1">
    <citation type="journal article" date="2019" name="Int. J. Syst. Evol. Microbiol.">
        <title>The Global Catalogue of Microorganisms (GCM) 10K type strain sequencing project: providing services to taxonomists for standard genome sequencing and annotation.</title>
        <authorList>
            <consortium name="The Broad Institute Genomics Platform"/>
            <consortium name="The Broad Institute Genome Sequencing Center for Infectious Disease"/>
            <person name="Wu L."/>
            <person name="Ma J."/>
        </authorList>
    </citation>
    <scope>NUCLEOTIDE SEQUENCE [LARGE SCALE GENOMIC DNA]</scope>
    <source>
        <strain evidence="2">KCTC 22671</strain>
    </source>
</reference>
<keyword evidence="2" id="KW-1185">Reference proteome</keyword>
<evidence type="ECO:0000313" key="2">
    <source>
        <dbReference type="Proteomes" id="UP001597534"/>
    </source>
</evidence>
<dbReference type="Gene3D" id="2.60.40.10">
    <property type="entry name" value="Immunoglobulins"/>
    <property type="match status" value="2"/>
</dbReference>
<dbReference type="Pfam" id="PF13585">
    <property type="entry name" value="CHU_C"/>
    <property type="match status" value="1"/>
</dbReference>
<dbReference type="RefSeq" id="WP_379811843.1">
    <property type="nucleotide sequence ID" value="NZ_JBHUPC010000013.1"/>
</dbReference>
<dbReference type="Proteomes" id="UP001597534">
    <property type="component" value="Unassembled WGS sequence"/>
</dbReference>
<comment type="caution">
    <text evidence="1">The sequence shown here is derived from an EMBL/GenBank/DDBJ whole genome shotgun (WGS) entry which is preliminary data.</text>
</comment>
<dbReference type="SUPFAM" id="SSF48726">
    <property type="entry name" value="Immunoglobulin"/>
    <property type="match status" value="1"/>
</dbReference>
<sequence length="483" mass="52259">MLVKQLLTYFTVLLFCSINTVFGQSIAISKPTLGFSFLCQSVNVNTNHSISFTVSPIANLQASNQFSLEMSDDDFSTNIIPISPVTVTQGGTASQFFMNFTLPTTTYGANYKLRVKSSAPAATSIKTDPFDAYYMLHNQEINLNIPNGVDNVTYCTGSSYTLFIYDSGNSNSPLFYPSLNYTWRKIQGTGDVVVGSGPTLTVNQPGQYFVETNYGVCTPSSQSKSRLVTVSQASAGAVTISATPQTTTICEGTPVTLSLDISNPTGYTIQWFLNQNPINGATAATLQAVSAGSYKATVDNGSCVIETNPFVLNAESFNVNLNITSPYELTYGETIAVEVTTDANSPTYEWFLGASLLSESTNTISISESGQYMVRVTQNSGCITSVEVPFIIQEPSVDKITNVISPNGDGINDKFKLPNELINSNNVKLEILNASGKSVLSTDNYQNNWPESADDILKSSAFFFYVVTKDDKVVKQGVLTIIR</sequence>
<protein>
    <submittedName>
        <fullName evidence="1">Gliding motility-associated C-terminal domain-containing protein</fullName>
    </submittedName>
</protein>